<dbReference type="RefSeq" id="WP_179430715.1">
    <property type="nucleotide sequence ID" value="NZ_BAABLC010000003.1"/>
</dbReference>
<evidence type="ECO:0000259" key="8">
    <source>
        <dbReference type="PROSITE" id="PS51078"/>
    </source>
</evidence>
<dbReference type="PROSITE" id="PS51077">
    <property type="entry name" value="HTH_ICLR"/>
    <property type="match status" value="1"/>
</dbReference>
<dbReference type="Gene3D" id="1.10.10.10">
    <property type="entry name" value="Winged helix-like DNA-binding domain superfamily/Winged helix DNA-binding domain"/>
    <property type="match status" value="1"/>
</dbReference>
<dbReference type="AlphaFoldDB" id="A0A7Y9JL46"/>
<dbReference type="SUPFAM" id="SSF55781">
    <property type="entry name" value="GAF domain-like"/>
    <property type="match status" value="1"/>
</dbReference>
<name>A0A7Y9JL46_9MICO</name>
<keyword evidence="4" id="KW-0804">Transcription</keyword>
<dbReference type="GO" id="GO:0006071">
    <property type="term" value="P:glycerol metabolic process"/>
    <property type="evidence" value="ECO:0007669"/>
    <property type="project" value="UniProtKB-KW"/>
</dbReference>
<dbReference type="PANTHER" id="PTHR30136:SF24">
    <property type="entry name" value="HTH-TYPE TRANSCRIPTIONAL REPRESSOR ALLR"/>
    <property type="match status" value="1"/>
</dbReference>
<gene>
    <name evidence="9" type="ORF">BKA02_000357</name>
</gene>
<dbReference type="PROSITE" id="PS51078">
    <property type="entry name" value="ICLR_ED"/>
    <property type="match status" value="1"/>
</dbReference>
<dbReference type="SMART" id="SM00346">
    <property type="entry name" value="HTH_ICLR"/>
    <property type="match status" value="1"/>
</dbReference>
<evidence type="ECO:0000259" key="7">
    <source>
        <dbReference type="PROSITE" id="PS51077"/>
    </source>
</evidence>
<dbReference type="InterPro" id="IPR036390">
    <property type="entry name" value="WH_DNA-bd_sf"/>
</dbReference>
<dbReference type="InterPro" id="IPR005471">
    <property type="entry name" value="Tscrpt_reg_IclR_N"/>
</dbReference>
<evidence type="ECO:0000256" key="3">
    <source>
        <dbReference type="ARBA" id="ARBA00023125"/>
    </source>
</evidence>
<evidence type="ECO:0000256" key="2">
    <source>
        <dbReference type="ARBA" id="ARBA00023015"/>
    </source>
</evidence>
<dbReference type="GO" id="GO:0003677">
    <property type="term" value="F:DNA binding"/>
    <property type="evidence" value="ECO:0007669"/>
    <property type="project" value="UniProtKB-KW"/>
</dbReference>
<evidence type="ECO:0000256" key="1">
    <source>
        <dbReference type="ARBA" id="ARBA00022798"/>
    </source>
</evidence>
<dbReference type="SUPFAM" id="SSF46785">
    <property type="entry name" value="Winged helix' DNA-binding domain"/>
    <property type="match status" value="1"/>
</dbReference>
<dbReference type="Pfam" id="PF01614">
    <property type="entry name" value="IclR_C"/>
    <property type="match status" value="1"/>
</dbReference>
<dbReference type="InterPro" id="IPR014757">
    <property type="entry name" value="Tscrpt_reg_IclR_C"/>
</dbReference>
<feature type="domain" description="HTH iclR-type" evidence="7">
    <location>
        <begin position="13"/>
        <end position="76"/>
    </location>
</feature>
<organism evidence="9 10">
    <name type="scientific">Microbacterium pseudoresistens</name>
    <dbReference type="NCBI Taxonomy" id="640634"/>
    <lineage>
        <taxon>Bacteria</taxon>
        <taxon>Bacillati</taxon>
        <taxon>Actinomycetota</taxon>
        <taxon>Actinomycetes</taxon>
        <taxon>Micrococcales</taxon>
        <taxon>Microbacteriaceae</taxon>
        <taxon>Microbacterium</taxon>
    </lineage>
</organism>
<dbReference type="PANTHER" id="PTHR30136">
    <property type="entry name" value="HELIX-TURN-HELIX TRANSCRIPTIONAL REGULATOR, ICLR FAMILY"/>
    <property type="match status" value="1"/>
</dbReference>
<evidence type="ECO:0000313" key="9">
    <source>
        <dbReference type="EMBL" id="NYD53302.1"/>
    </source>
</evidence>
<protein>
    <recommendedName>
        <fullName evidence="6">Glycerol operon regulatory protein</fullName>
    </recommendedName>
</protein>
<keyword evidence="3 9" id="KW-0238">DNA-binding</keyword>
<keyword evidence="2" id="KW-0805">Transcription regulation</keyword>
<proteinExistence type="predicted"/>
<evidence type="ECO:0000256" key="5">
    <source>
        <dbReference type="ARBA" id="ARBA00058938"/>
    </source>
</evidence>
<comment type="caution">
    <text evidence="9">The sequence shown here is derived from an EMBL/GenBank/DDBJ whole genome shotgun (WGS) entry which is preliminary data.</text>
</comment>
<comment type="function">
    <text evidence="5">May be an activator protein for the gylABX operon.</text>
</comment>
<dbReference type="Gene3D" id="3.30.450.40">
    <property type="match status" value="1"/>
</dbReference>
<dbReference type="InterPro" id="IPR036388">
    <property type="entry name" value="WH-like_DNA-bd_sf"/>
</dbReference>
<keyword evidence="1" id="KW-0319">Glycerol metabolism</keyword>
<dbReference type="GO" id="GO:0045892">
    <property type="term" value="P:negative regulation of DNA-templated transcription"/>
    <property type="evidence" value="ECO:0007669"/>
    <property type="project" value="TreeGrafter"/>
</dbReference>
<feature type="domain" description="IclR-ED" evidence="8">
    <location>
        <begin position="77"/>
        <end position="258"/>
    </location>
</feature>
<evidence type="ECO:0000313" key="10">
    <source>
        <dbReference type="Proteomes" id="UP000552045"/>
    </source>
</evidence>
<dbReference type="EMBL" id="JACCBH010000001">
    <property type="protein sequence ID" value="NYD53302.1"/>
    <property type="molecule type" value="Genomic_DNA"/>
</dbReference>
<accession>A0A7Y9JL46</accession>
<dbReference type="Proteomes" id="UP000552045">
    <property type="component" value="Unassembled WGS sequence"/>
</dbReference>
<dbReference type="InterPro" id="IPR050707">
    <property type="entry name" value="HTH_MetabolicPath_Reg"/>
</dbReference>
<reference evidence="9 10" key="1">
    <citation type="submission" date="2020-07" db="EMBL/GenBank/DDBJ databases">
        <title>Sequencing the genomes of 1000 actinobacteria strains.</title>
        <authorList>
            <person name="Klenk H.-P."/>
        </authorList>
    </citation>
    <scope>NUCLEOTIDE SEQUENCE [LARGE SCALE GENOMIC DNA]</scope>
    <source>
        <strain evidence="9 10">DSM 22185</strain>
    </source>
</reference>
<dbReference type="GO" id="GO:0003700">
    <property type="term" value="F:DNA-binding transcription factor activity"/>
    <property type="evidence" value="ECO:0007669"/>
    <property type="project" value="TreeGrafter"/>
</dbReference>
<evidence type="ECO:0000256" key="4">
    <source>
        <dbReference type="ARBA" id="ARBA00023163"/>
    </source>
</evidence>
<evidence type="ECO:0000256" key="6">
    <source>
        <dbReference type="ARBA" id="ARBA00070406"/>
    </source>
</evidence>
<dbReference type="FunFam" id="1.10.10.10:FF:000056">
    <property type="entry name" value="IclR family transcriptional regulator"/>
    <property type="match status" value="1"/>
</dbReference>
<keyword evidence="10" id="KW-1185">Reference proteome</keyword>
<dbReference type="Pfam" id="PF09339">
    <property type="entry name" value="HTH_IclR"/>
    <property type="match status" value="1"/>
</dbReference>
<sequence length="266" mass="29698">MTDVASTGGVRPVKSALHTIEVLEYLASRNDEPARLRDIGDDLGIPRSSLYALLRTLSDRGWVRRDTTGTLYTIGIRALMAGTTYIDSDPYLRAAMPWLEELNRELDETVHYGRLDGSDVVYLTTKESSQYLRYINRVGRRQPASVTAMGKAILADWLDVDLDAHLQDPLPQVTAHSLTSVDRLRADLDETRRRGYAIDAEENSLGIHCFGFVLHSVSPATDAISCSVPLARLTPAREDQIVDALKRTVIEIERHLPRLTFGPVAW</sequence>
<dbReference type="InterPro" id="IPR029016">
    <property type="entry name" value="GAF-like_dom_sf"/>
</dbReference>